<evidence type="ECO:0000313" key="3">
    <source>
        <dbReference type="Proteomes" id="UP000431092"/>
    </source>
</evidence>
<evidence type="ECO:0000259" key="1">
    <source>
        <dbReference type="Pfam" id="PF00561"/>
    </source>
</evidence>
<reference evidence="2 3" key="1">
    <citation type="submission" date="2019-11" db="EMBL/GenBank/DDBJ databases">
        <title>Whole genome sequencing identifies a novel species of the genus Arsenicicoccus isolated from human blood.</title>
        <authorList>
            <person name="Jeong J.H."/>
            <person name="Kweon O.J."/>
            <person name="Kim H.R."/>
            <person name="Kim T.-H."/>
            <person name="Ha S.-M."/>
            <person name="Lee M.-K."/>
        </authorList>
    </citation>
    <scope>NUCLEOTIDE SEQUENCE [LARGE SCALE GENOMIC DNA]</scope>
    <source>
        <strain evidence="2 3">MKL-02</strain>
    </source>
</reference>
<dbReference type="Gene3D" id="3.40.50.1820">
    <property type="entry name" value="alpha/beta hydrolase"/>
    <property type="match status" value="1"/>
</dbReference>
<evidence type="ECO:0000313" key="2">
    <source>
        <dbReference type="EMBL" id="MTB73026.1"/>
    </source>
</evidence>
<keyword evidence="3" id="KW-1185">Reference proteome</keyword>
<dbReference type="InterPro" id="IPR000073">
    <property type="entry name" value="AB_hydrolase_1"/>
</dbReference>
<name>A0A6I3J102_9MICO</name>
<feature type="domain" description="AB hydrolase-1" evidence="1">
    <location>
        <begin position="17"/>
        <end position="79"/>
    </location>
</feature>
<dbReference type="AlphaFoldDB" id="A0A6I3J102"/>
<dbReference type="EMBL" id="WLVL01000042">
    <property type="protein sequence ID" value="MTB73026.1"/>
    <property type="molecule type" value="Genomic_DNA"/>
</dbReference>
<gene>
    <name evidence="2" type="ORF">GGG17_13840</name>
</gene>
<sequence>MNINGHELAVEISGSGPAVLMVHGLGGTSNFYQVQADALQDNHTVIRVDSAGAGRSELAADISIESHADDLAAVLGELDCGPADVVWLGRFRSTPVVGEFEHRRGSIGSACWRESTPPDASTYAWPCMP</sequence>
<dbReference type="GO" id="GO:0016787">
    <property type="term" value="F:hydrolase activity"/>
    <property type="evidence" value="ECO:0007669"/>
    <property type="project" value="UniProtKB-KW"/>
</dbReference>
<dbReference type="InterPro" id="IPR029058">
    <property type="entry name" value="AB_hydrolase_fold"/>
</dbReference>
<dbReference type="SUPFAM" id="SSF53474">
    <property type="entry name" value="alpha/beta-Hydrolases"/>
    <property type="match status" value="1"/>
</dbReference>
<accession>A0A6I3J102</accession>
<dbReference type="Proteomes" id="UP000431092">
    <property type="component" value="Unassembled WGS sequence"/>
</dbReference>
<comment type="caution">
    <text evidence="2">The sequence shown here is derived from an EMBL/GenBank/DDBJ whole genome shotgun (WGS) entry which is preliminary data.</text>
</comment>
<keyword evidence="2" id="KW-0378">Hydrolase</keyword>
<dbReference type="Pfam" id="PF00561">
    <property type="entry name" value="Abhydrolase_1"/>
    <property type="match status" value="1"/>
</dbReference>
<protein>
    <submittedName>
        <fullName evidence="2">Alpha/beta fold hydrolase</fullName>
    </submittedName>
</protein>
<proteinExistence type="predicted"/>
<dbReference type="RefSeq" id="WP_154594307.1">
    <property type="nucleotide sequence ID" value="NZ_WLVL01000042.1"/>
</dbReference>
<organism evidence="2 3">
    <name type="scientific">Arsenicicoccus cauae</name>
    <dbReference type="NCBI Taxonomy" id="2663847"/>
    <lineage>
        <taxon>Bacteria</taxon>
        <taxon>Bacillati</taxon>
        <taxon>Actinomycetota</taxon>
        <taxon>Actinomycetes</taxon>
        <taxon>Micrococcales</taxon>
        <taxon>Intrasporangiaceae</taxon>
        <taxon>Arsenicicoccus</taxon>
    </lineage>
</organism>